<accession>A0A7K1RJL6</accession>
<protein>
    <submittedName>
        <fullName evidence="1">Uncharacterized protein</fullName>
    </submittedName>
</protein>
<dbReference type="AlphaFoldDB" id="A0A7K1RJL6"/>
<sequence>MRADGALQFGDIAINAAIQINDWKFHGDEFDPVAFWDADSNRHTGIFDNLFFHSHIPARFDTQANSRSIVVSCFKNASHSTANERHHHNASHAKRA</sequence>
<proteinExistence type="predicted"/>
<evidence type="ECO:0000313" key="1">
    <source>
        <dbReference type="EMBL" id="MVA58208.1"/>
    </source>
</evidence>
<comment type="caution">
    <text evidence="1">The sequence shown here is derived from an EMBL/GenBank/DDBJ whole genome shotgun (WGS) entry which is preliminary data.</text>
</comment>
<dbReference type="EMBL" id="WPHU01000008">
    <property type="protein sequence ID" value="MVA58208.1"/>
    <property type="molecule type" value="Genomic_DNA"/>
</dbReference>
<organism evidence="1 2">
    <name type="scientific">Agrobacterium vitis</name>
    <name type="common">Rhizobium vitis</name>
    <dbReference type="NCBI Taxonomy" id="373"/>
    <lineage>
        <taxon>Bacteria</taxon>
        <taxon>Pseudomonadati</taxon>
        <taxon>Pseudomonadota</taxon>
        <taxon>Alphaproteobacteria</taxon>
        <taxon>Hyphomicrobiales</taxon>
        <taxon>Rhizobiaceae</taxon>
        <taxon>Rhizobium/Agrobacterium group</taxon>
        <taxon>Agrobacterium</taxon>
    </lineage>
</organism>
<reference evidence="1 2" key="1">
    <citation type="submission" date="2019-12" db="EMBL/GenBank/DDBJ databases">
        <title>Whole-genome sequencing of Allorhizobium vitis.</title>
        <authorList>
            <person name="Gan H.M."/>
            <person name="Szegedi E."/>
            <person name="Burr T."/>
            <person name="Savka M.A."/>
        </authorList>
    </citation>
    <scope>NUCLEOTIDE SEQUENCE [LARGE SCALE GENOMIC DNA]</scope>
    <source>
        <strain evidence="1 2">CG415</strain>
    </source>
</reference>
<evidence type="ECO:0000313" key="2">
    <source>
        <dbReference type="Proteomes" id="UP000440716"/>
    </source>
</evidence>
<dbReference type="RefSeq" id="WP_156592104.1">
    <property type="nucleotide sequence ID" value="NZ_WPHU01000008.1"/>
</dbReference>
<gene>
    <name evidence="1" type="ORF">GOZ88_19060</name>
</gene>
<dbReference type="Proteomes" id="UP000440716">
    <property type="component" value="Unassembled WGS sequence"/>
</dbReference>
<name>A0A7K1RJL6_AGRVI</name>